<keyword evidence="4" id="KW-1133">Transmembrane helix</keyword>
<dbReference type="PRINTS" id="PR00080">
    <property type="entry name" value="SDRFAMILY"/>
</dbReference>
<dbReference type="eggNOG" id="KOG1208">
    <property type="taxonomic scope" value="Eukaryota"/>
</dbReference>
<evidence type="ECO:0000256" key="1">
    <source>
        <dbReference type="ARBA" id="ARBA00006484"/>
    </source>
</evidence>
<dbReference type="AlphaFoldDB" id="W5MPS1"/>
<evidence type="ECO:0000313" key="6">
    <source>
        <dbReference type="Proteomes" id="UP000018468"/>
    </source>
</evidence>
<accession>W5MPS1</accession>
<dbReference type="InterPro" id="IPR002347">
    <property type="entry name" value="SDR_fam"/>
</dbReference>
<dbReference type="PANTHER" id="PTHR43157:SF54">
    <property type="entry name" value="RETINOL DEHYDROGENASE 12-LIKE ISOFORM X1-RELATED"/>
    <property type="match status" value="1"/>
</dbReference>
<evidence type="ECO:0000313" key="5">
    <source>
        <dbReference type="Ensembl" id="ENSLOCP00000010380.1"/>
    </source>
</evidence>
<dbReference type="OMA" id="DPWGWVD"/>
<keyword evidence="4" id="KW-0472">Membrane</keyword>
<evidence type="ECO:0000256" key="2">
    <source>
        <dbReference type="ARBA" id="ARBA00023002"/>
    </source>
</evidence>
<dbReference type="SUPFAM" id="SSF51735">
    <property type="entry name" value="NAD(P)-binding Rossmann-fold domains"/>
    <property type="match status" value="1"/>
</dbReference>
<evidence type="ECO:0000256" key="3">
    <source>
        <dbReference type="RuleBase" id="RU000363"/>
    </source>
</evidence>
<dbReference type="GO" id="GO:0016491">
    <property type="term" value="F:oxidoreductase activity"/>
    <property type="evidence" value="ECO:0007669"/>
    <property type="project" value="UniProtKB-KW"/>
</dbReference>
<protein>
    <submittedName>
        <fullName evidence="5">Zgc:153441</fullName>
    </submittedName>
</protein>
<proteinExistence type="inferred from homology"/>
<dbReference type="GeneTree" id="ENSGT00940000162345"/>
<dbReference type="PANTHER" id="PTHR43157">
    <property type="entry name" value="PHOSPHATIDYLINOSITOL-GLYCAN BIOSYNTHESIS CLASS F PROTEIN-RELATED"/>
    <property type="match status" value="1"/>
</dbReference>
<dbReference type="STRING" id="7918.ENSLOCP00000010380"/>
<reference evidence="5" key="3">
    <citation type="submission" date="2025-09" db="UniProtKB">
        <authorList>
            <consortium name="Ensembl"/>
        </authorList>
    </citation>
    <scope>IDENTIFICATION</scope>
</reference>
<keyword evidence="2" id="KW-0560">Oxidoreductase</keyword>
<dbReference type="Bgee" id="ENSLOCG00000008528">
    <property type="expression patterns" value="Expressed in camera-type eye and 1 other cell type or tissue"/>
</dbReference>
<name>W5MPS1_LEPOC</name>
<organism evidence="5 6">
    <name type="scientific">Lepisosteus oculatus</name>
    <name type="common">Spotted gar</name>
    <dbReference type="NCBI Taxonomy" id="7918"/>
    <lineage>
        <taxon>Eukaryota</taxon>
        <taxon>Metazoa</taxon>
        <taxon>Chordata</taxon>
        <taxon>Craniata</taxon>
        <taxon>Vertebrata</taxon>
        <taxon>Euteleostomi</taxon>
        <taxon>Actinopterygii</taxon>
        <taxon>Neopterygii</taxon>
        <taxon>Holostei</taxon>
        <taxon>Semionotiformes</taxon>
        <taxon>Lepisosteidae</taxon>
        <taxon>Lepisosteus</taxon>
    </lineage>
</organism>
<sequence length="334" mass="36319">FGACLDMWDQGQWFSLLTRCGAVTVVTAISLVLLRKWISGGVCRSRARLDGKTVLITGANTGIGKETARDLARRGARVVIACRDLAKAEAAAAEIRRTTGNGNVAVRHLDLASLCSVRQFARDYLASEERLDVLINNAGVMMCPKWTTEDGFEMQLGVNHLGHFLLTNQLLGKLKSSAPSRVVNVSSIAHKGGQIHFDDIFFDKTPYSSLVSYRQSKLAVLLFSRELARRMQGSGVTSYSLHPGVIRTELGRHVLTGYPLLKAIVSGPSLLLMKTPAEGAQTSIYCAVTEGLEKYSGCYFSDCALKQPAPEGKDDQAARQLWELSAKLVGPTDD</sequence>
<dbReference type="EMBL" id="AHAT01028148">
    <property type="status" value="NOT_ANNOTATED_CDS"/>
    <property type="molecule type" value="Genomic_DNA"/>
</dbReference>
<dbReference type="Ensembl" id="ENSLOCT00000010394.1">
    <property type="protein sequence ID" value="ENSLOCP00000010380.1"/>
    <property type="gene ID" value="ENSLOCG00000008528.1"/>
</dbReference>
<comment type="similarity">
    <text evidence="1 3">Belongs to the short-chain dehydrogenases/reductases (SDR) family.</text>
</comment>
<dbReference type="PRINTS" id="PR00081">
    <property type="entry name" value="GDHRDH"/>
</dbReference>
<dbReference type="InterPro" id="IPR036291">
    <property type="entry name" value="NAD(P)-bd_dom_sf"/>
</dbReference>
<dbReference type="Proteomes" id="UP000018468">
    <property type="component" value="Linkage group LG24"/>
</dbReference>
<keyword evidence="4" id="KW-0812">Transmembrane</keyword>
<reference evidence="5" key="2">
    <citation type="submission" date="2025-08" db="UniProtKB">
        <authorList>
            <consortium name="Ensembl"/>
        </authorList>
    </citation>
    <scope>IDENTIFICATION</scope>
</reference>
<evidence type="ECO:0000256" key="4">
    <source>
        <dbReference type="SAM" id="Phobius"/>
    </source>
</evidence>
<dbReference type="InParanoid" id="W5MPS1"/>
<reference evidence="6" key="1">
    <citation type="submission" date="2011-12" db="EMBL/GenBank/DDBJ databases">
        <title>The Draft Genome of Lepisosteus oculatus.</title>
        <authorList>
            <consortium name="The Broad Institute Genome Assembly &amp; Analysis Group"/>
            <consortium name="Computational R&amp;D Group"/>
            <consortium name="and Sequencing Platform"/>
            <person name="Di Palma F."/>
            <person name="Alfoldi J."/>
            <person name="Johnson J."/>
            <person name="Berlin A."/>
            <person name="Gnerre S."/>
            <person name="Jaffe D."/>
            <person name="MacCallum I."/>
            <person name="Young S."/>
            <person name="Walker B.J."/>
            <person name="Lander E.S."/>
            <person name="Lindblad-Toh K."/>
        </authorList>
    </citation>
    <scope>NUCLEOTIDE SEQUENCE [LARGE SCALE GENOMIC DNA]</scope>
</reference>
<dbReference type="Pfam" id="PF00106">
    <property type="entry name" value="adh_short"/>
    <property type="match status" value="1"/>
</dbReference>
<feature type="transmembrane region" description="Helical" evidence="4">
    <location>
        <begin position="12"/>
        <end position="34"/>
    </location>
</feature>
<keyword evidence="6" id="KW-1185">Reference proteome</keyword>
<dbReference type="Gene3D" id="3.40.50.720">
    <property type="entry name" value="NAD(P)-binding Rossmann-like Domain"/>
    <property type="match status" value="1"/>
</dbReference>